<evidence type="ECO:0000256" key="5">
    <source>
        <dbReference type="ARBA" id="ARBA00022898"/>
    </source>
</evidence>
<proteinExistence type="inferred from homology"/>
<dbReference type="Pfam" id="PF00266">
    <property type="entry name" value="Aminotran_5"/>
    <property type="match status" value="1"/>
</dbReference>
<evidence type="ECO:0000313" key="9">
    <source>
        <dbReference type="Proteomes" id="UP000438120"/>
    </source>
</evidence>
<evidence type="ECO:0000256" key="3">
    <source>
        <dbReference type="ARBA" id="ARBA00012239"/>
    </source>
</evidence>
<name>A0A6A8MFV4_9LACO</name>
<evidence type="ECO:0000256" key="4">
    <source>
        <dbReference type="ARBA" id="ARBA00022679"/>
    </source>
</evidence>
<dbReference type="InterPro" id="IPR015421">
    <property type="entry name" value="PyrdxlP-dep_Trfase_major"/>
</dbReference>
<comment type="cofactor">
    <cofactor evidence="1">
        <name>pyridoxal 5'-phosphate</name>
        <dbReference type="ChEBI" id="CHEBI:597326"/>
    </cofactor>
</comment>
<dbReference type="InterPro" id="IPR016454">
    <property type="entry name" value="Cysteine_dSase"/>
</dbReference>
<evidence type="ECO:0000256" key="2">
    <source>
        <dbReference type="ARBA" id="ARBA00010447"/>
    </source>
</evidence>
<evidence type="ECO:0000313" key="8">
    <source>
        <dbReference type="EMBL" id="MST87655.1"/>
    </source>
</evidence>
<dbReference type="Gene3D" id="3.90.1150.10">
    <property type="entry name" value="Aspartate Aminotransferase, domain 1"/>
    <property type="match status" value="1"/>
</dbReference>
<dbReference type="AlphaFoldDB" id="A0A6A8MFV4"/>
<reference evidence="8 9" key="1">
    <citation type="submission" date="2019-08" db="EMBL/GenBank/DDBJ databases">
        <title>In-depth cultivation of the pig gut microbiome towards novel bacterial diversity and tailored functional studies.</title>
        <authorList>
            <person name="Wylensek D."/>
            <person name="Hitch T.C.A."/>
            <person name="Clavel T."/>
        </authorList>
    </citation>
    <scope>NUCLEOTIDE SEQUENCE [LARGE SCALE GENOMIC DNA]</scope>
    <source>
        <strain evidence="8 9">Bifido-178-WT-2B</strain>
    </source>
</reference>
<comment type="similarity">
    <text evidence="2">Belongs to the class-V pyridoxal-phosphate-dependent aminotransferase family. Csd subfamily.</text>
</comment>
<dbReference type="GO" id="GO:0030170">
    <property type="term" value="F:pyridoxal phosphate binding"/>
    <property type="evidence" value="ECO:0007669"/>
    <property type="project" value="InterPro"/>
</dbReference>
<dbReference type="InterPro" id="IPR015422">
    <property type="entry name" value="PyrdxlP-dep_Trfase_small"/>
</dbReference>
<sequence>MDRTWNNCRNDFPLLQEKVNDEPLVYLDNAATTQKPRSVIQASTDFYEHFNANIYRGVHTLSQRATAAYEAVRREAAEFIGAKSSAEIVFTKGTTDSLNMVAFGWALHRLGPGDEIAVSPAEHHSNLVPWQQVAKLTGAHLVYLPLADDGQLDLGLARVLIDDRTKLVALAQVTNVLGTIVPIKEVAKIAHQHGAKIVVDGAQAAGHLPVDVQDLDADFYAFSGHKMLAQTGVGVLYGKYDLLEQLTPFEFGGEMIDSVGLDEATFKEPPLKFEAGTQNISGVLSLGAAINYLLAIGQEEIARREQELTQDLLKQLTGLSGVTVYGPKIGTPRGPIVSFNLDGVHPHDLATALDLQGIAIRAGHHCAQPLLAWLGCSATARASLALYNNEEDLAALVKGVENAKEFFAHGLGKIE</sequence>
<dbReference type="OrthoDB" id="9804366at2"/>
<keyword evidence="9" id="KW-1185">Reference proteome</keyword>
<dbReference type="PIRSF" id="PIRSF005572">
    <property type="entry name" value="NifS"/>
    <property type="match status" value="1"/>
</dbReference>
<dbReference type="RefSeq" id="WP_154549261.1">
    <property type="nucleotide sequence ID" value="NZ_VUMX01000026.1"/>
</dbReference>
<dbReference type="InterPro" id="IPR015424">
    <property type="entry name" value="PyrdxlP-dep_Trfase"/>
</dbReference>
<dbReference type="NCBIfam" id="TIGR01979">
    <property type="entry name" value="sufS"/>
    <property type="match status" value="1"/>
</dbReference>
<dbReference type="EC" id="2.8.1.7" evidence="3"/>
<dbReference type="CDD" id="cd06453">
    <property type="entry name" value="SufS_like"/>
    <property type="match status" value="1"/>
</dbReference>
<dbReference type="InterPro" id="IPR000192">
    <property type="entry name" value="Aminotrans_V_dom"/>
</dbReference>
<dbReference type="SUPFAM" id="SSF53383">
    <property type="entry name" value="PLP-dependent transferases"/>
    <property type="match status" value="1"/>
</dbReference>
<dbReference type="GO" id="GO:0031071">
    <property type="term" value="F:cysteine desulfurase activity"/>
    <property type="evidence" value="ECO:0007669"/>
    <property type="project" value="UniProtKB-EC"/>
</dbReference>
<accession>A0A6A8MFV4</accession>
<evidence type="ECO:0000256" key="6">
    <source>
        <dbReference type="ARBA" id="ARBA00050776"/>
    </source>
</evidence>
<comment type="caution">
    <text evidence="8">The sequence shown here is derived from an EMBL/GenBank/DDBJ whole genome shotgun (WGS) entry which is preliminary data.</text>
</comment>
<dbReference type="PANTHER" id="PTHR43586">
    <property type="entry name" value="CYSTEINE DESULFURASE"/>
    <property type="match status" value="1"/>
</dbReference>
<gene>
    <name evidence="8" type="ORF">FYJ62_08495</name>
</gene>
<dbReference type="Proteomes" id="UP000438120">
    <property type="component" value="Unassembled WGS sequence"/>
</dbReference>
<organism evidence="8 9">
    <name type="scientific">Lactobacillus porci</name>
    <dbReference type="NCBI Taxonomy" id="2012477"/>
    <lineage>
        <taxon>Bacteria</taxon>
        <taxon>Bacillati</taxon>
        <taxon>Bacillota</taxon>
        <taxon>Bacilli</taxon>
        <taxon>Lactobacillales</taxon>
        <taxon>Lactobacillaceae</taxon>
        <taxon>Lactobacillus</taxon>
    </lineage>
</organism>
<evidence type="ECO:0000256" key="1">
    <source>
        <dbReference type="ARBA" id="ARBA00001933"/>
    </source>
</evidence>
<protein>
    <recommendedName>
        <fullName evidence="3">cysteine desulfurase</fullName>
        <ecNumber evidence="3">2.8.1.7</ecNumber>
    </recommendedName>
</protein>
<dbReference type="PANTHER" id="PTHR43586:SF8">
    <property type="entry name" value="CYSTEINE DESULFURASE 1, CHLOROPLASTIC"/>
    <property type="match status" value="1"/>
</dbReference>
<dbReference type="Gene3D" id="3.40.640.10">
    <property type="entry name" value="Type I PLP-dependent aspartate aminotransferase-like (Major domain)"/>
    <property type="match status" value="1"/>
</dbReference>
<evidence type="ECO:0000259" key="7">
    <source>
        <dbReference type="Pfam" id="PF00266"/>
    </source>
</evidence>
<dbReference type="GO" id="GO:0006534">
    <property type="term" value="P:cysteine metabolic process"/>
    <property type="evidence" value="ECO:0007669"/>
    <property type="project" value="InterPro"/>
</dbReference>
<dbReference type="EMBL" id="VUMX01000026">
    <property type="protein sequence ID" value="MST87655.1"/>
    <property type="molecule type" value="Genomic_DNA"/>
</dbReference>
<dbReference type="InterPro" id="IPR010970">
    <property type="entry name" value="Cys_dSase_SufS"/>
</dbReference>
<keyword evidence="5" id="KW-0663">Pyridoxal phosphate</keyword>
<keyword evidence="4" id="KW-0808">Transferase</keyword>
<feature type="domain" description="Aminotransferase class V" evidence="7">
    <location>
        <begin position="25"/>
        <end position="396"/>
    </location>
</feature>
<comment type="catalytic activity">
    <reaction evidence="6">
        <text>(sulfur carrier)-H + L-cysteine = (sulfur carrier)-SH + L-alanine</text>
        <dbReference type="Rhea" id="RHEA:43892"/>
        <dbReference type="Rhea" id="RHEA-COMP:14737"/>
        <dbReference type="Rhea" id="RHEA-COMP:14739"/>
        <dbReference type="ChEBI" id="CHEBI:29917"/>
        <dbReference type="ChEBI" id="CHEBI:35235"/>
        <dbReference type="ChEBI" id="CHEBI:57972"/>
        <dbReference type="ChEBI" id="CHEBI:64428"/>
        <dbReference type="EC" id="2.8.1.7"/>
    </reaction>
</comment>